<dbReference type="InterPro" id="IPR027417">
    <property type="entry name" value="P-loop_NTPase"/>
</dbReference>
<keyword evidence="4 10" id="KW-0808">Transferase</keyword>
<keyword evidence="7 10" id="KW-0418">Kinase</keyword>
<keyword evidence="6 10" id="KW-0547">Nucleotide-binding</keyword>
<accession>A0A063YI57</accession>
<evidence type="ECO:0000313" key="12">
    <source>
        <dbReference type="EMBL" id="TDU97826.1"/>
    </source>
</evidence>
<comment type="similarity">
    <text evidence="1 10">Belongs to the thymidylate kinase family.</text>
</comment>
<evidence type="ECO:0000256" key="8">
    <source>
        <dbReference type="ARBA" id="ARBA00022840"/>
    </source>
</evidence>
<keyword evidence="5 10" id="KW-0545">Nucleotide biosynthesis</keyword>
<dbReference type="Proteomes" id="UP001059349">
    <property type="component" value="Chromosome"/>
</dbReference>
<dbReference type="STRING" id="29559.NPL3_01320"/>
<evidence type="ECO:0000256" key="9">
    <source>
        <dbReference type="ARBA" id="ARBA00048743"/>
    </source>
</evidence>
<dbReference type="RefSeq" id="WP_036441478.1">
    <property type="nucleotide sequence ID" value="NZ_CP101127.1"/>
</dbReference>
<proteinExistence type="inferred from homology"/>
<evidence type="ECO:0000256" key="2">
    <source>
        <dbReference type="ARBA" id="ARBA00012980"/>
    </source>
</evidence>
<evidence type="ECO:0000256" key="7">
    <source>
        <dbReference type="ARBA" id="ARBA00022777"/>
    </source>
</evidence>
<evidence type="ECO:0000256" key="6">
    <source>
        <dbReference type="ARBA" id="ARBA00022741"/>
    </source>
</evidence>
<dbReference type="Pfam" id="PF02223">
    <property type="entry name" value="Thymidylate_kin"/>
    <property type="match status" value="1"/>
</dbReference>
<dbReference type="PANTHER" id="PTHR10344">
    <property type="entry name" value="THYMIDYLATE KINASE"/>
    <property type="match status" value="1"/>
</dbReference>
<evidence type="ECO:0000256" key="5">
    <source>
        <dbReference type="ARBA" id="ARBA00022727"/>
    </source>
</evidence>
<dbReference type="AlphaFoldDB" id="A0A063YI57"/>
<sequence length="218" mass="25710">MSNKRIPKFIVFEGMDCAGKSSILKLIEEKLKKSAKADNYVFTREPGSKNSKEAEQIRQIILNKENNLSTTVDALLFMASRRINLETTVWPALKENKTVFSDRYWHSSFVYQGILGDLGYKVVRKLNEIITSNTKPDLIIFFDLMPEKVVERLKRLRKEADRMERMNEEYYQTLYSAYRSVINYDKHKFVIIDSNCTLEELFEKTWKILVERKIVDDE</sequence>
<dbReference type="GO" id="GO:0004798">
    <property type="term" value="F:dTMP kinase activity"/>
    <property type="evidence" value="ECO:0007669"/>
    <property type="project" value="UniProtKB-UniRule"/>
</dbReference>
<evidence type="ECO:0000259" key="11">
    <source>
        <dbReference type="Pfam" id="PF02223"/>
    </source>
</evidence>
<dbReference type="InterPro" id="IPR039430">
    <property type="entry name" value="Thymidylate_kin-like_dom"/>
</dbReference>
<reference evidence="12 14" key="1">
    <citation type="submission" date="2019-03" db="EMBL/GenBank/DDBJ databases">
        <title>Genomic Encyclopedia of Archaeal and Bacterial Type Strains, Phase II (KMG-II): from individual species to whole genera.</title>
        <authorList>
            <person name="Goeker M."/>
        </authorList>
    </citation>
    <scope>NUCLEOTIDE SEQUENCE [LARGE SCALE GENOMIC DNA]</scope>
    <source>
        <strain evidence="12 14">ATCC 25591</strain>
    </source>
</reference>
<organism evidence="12 14">
    <name type="scientific">Metamycoplasma hyosynoviae</name>
    <dbReference type="NCBI Taxonomy" id="29559"/>
    <lineage>
        <taxon>Bacteria</taxon>
        <taxon>Bacillati</taxon>
        <taxon>Mycoplasmatota</taxon>
        <taxon>Mycoplasmoidales</taxon>
        <taxon>Metamycoplasmataceae</taxon>
        <taxon>Metamycoplasma</taxon>
    </lineage>
</organism>
<dbReference type="EC" id="2.7.4.9" evidence="2 10"/>
<dbReference type="NCBIfam" id="TIGR00041">
    <property type="entry name" value="DTMP_kinase"/>
    <property type="match status" value="1"/>
</dbReference>
<protein>
    <recommendedName>
        <fullName evidence="3 10">Thymidylate kinase</fullName>
        <ecNumber evidence="2 10">2.7.4.9</ecNumber>
    </recommendedName>
    <alternativeName>
        <fullName evidence="10">dTMP kinase</fullName>
    </alternativeName>
</protein>
<evidence type="ECO:0000256" key="1">
    <source>
        <dbReference type="ARBA" id="ARBA00009776"/>
    </source>
</evidence>
<reference evidence="13" key="2">
    <citation type="submission" date="2022-07" db="EMBL/GenBank/DDBJ databases">
        <title>Complete genome of Mycoplasma hyosynoviae B1.</title>
        <authorList>
            <person name="Spergser J."/>
        </authorList>
    </citation>
    <scope>NUCLEOTIDE SEQUENCE</scope>
    <source>
        <strain evidence="13">B1</strain>
    </source>
</reference>
<dbReference type="OrthoDB" id="9774907at2"/>
<dbReference type="EMBL" id="SOCH01000003">
    <property type="protein sequence ID" value="TDU97826.1"/>
    <property type="molecule type" value="Genomic_DNA"/>
</dbReference>
<dbReference type="GO" id="GO:0005524">
    <property type="term" value="F:ATP binding"/>
    <property type="evidence" value="ECO:0007669"/>
    <property type="project" value="UniProtKB-UniRule"/>
</dbReference>
<dbReference type="GO" id="GO:0005737">
    <property type="term" value="C:cytoplasm"/>
    <property type="evidence" value="ECO:0007669"/>
    <property type="project" value="TreeGrafter"/>
</dbReference>
<feature type="domain" description="Thymidylate kinase-like" evidence="11">
    <location>
        <begin position="12"/>
        <end position="203"/>
    </location>
</feature>
<dbReference type="PANTHER" id="PTHR10344:SF4">
    <property type="entry name" value="UMP-CMP KINASE 2, MITOCHONDRIAL"/>
    <property type="match status" value="1"/>
</dbReference>
<dbReference type="SUPFAM" id="SSF52540">
    <property type="entry name" value="P-loop containing nucleoside triphosphate hydrolases"/>
    <property type="match status" value="1"/>
</dbReference>
<evidence type="ECO:0000256" key="10">
    <source>
        <dbReference type="HAMAP-Rule" id="MF_00165"/>
    </source>
</evidence>
<dbReference type="GO" id="GO:0006233">
    <property type="term" value="P:dTDP biosynthetic process"/>
    <property type="evidence" value="ECO:0007669"/>
    <property type="project" value="InterPro"/>
</dbReference>
<feature type="binding site" evidence="10">
    <location>
        <begin position="14"/>
        <end position="21"/>
    </location>
    <ligand>
        <name>ATP</name>
        <dbReference type="ChEBI" id="CHEBI:30616"/>
    </ligand>
</feature>
<keyword evidence="8 10" id="KW-0067">ATP-binding</keyword>
<dbReference type="HAMAP" id="MF_00165">
    <property type="entry name" value="Thymidylate_kinase"/>
    <property type="match status" value="1"/>
</dbReference>
<dbReference type="CDD" id="cd01672">
    <property type="entry name" value="TMPK"/>
    <property type="match status" value="1"/>
</dbReference>
<evidence type="ECO:0000313" key="13">
    <source>
        <dbReference type="EMBL" id="UTO25731.1"/>
    </source>
</evidence>
<dbReference type="InterPro" id="IPR018094">
    <property type="entry name" value="Thymidylate_kinase"/>
</dbReference>
<evidence type="ECO:0000256" key="3">
    <source>
        <dbReference type="ARBA" id="ARBA00017144"/>
    </source>
</evidence>
<dbReference type="EMBL" id="CP101127">
    <property type="protein sequence ID" value="UTO25731.1"/>
    <property type="molecule type" value="Genomic_DNA"/>
</dbReference>
<dbReference type="Proteomes" id="UP000294882">
    <property type="component" value="Unassembled WGS sequence"/>
</dbReference>
<dbReference type="GO" id="GO:0006235">
    <property type="term" value="P:dTTP biosynthetic process"/>
    <property type="evidence" value="ECO:0007669"/>
    <property type="project" value="UniProtKB-UniRule"/>
</dbReference>
<evidence type="ECO:0000313" key="14">
    <source>
        <dbReference type="Proteomes" id="UP000294882"/>
    </source>
</evidence>
<gene>
    <name evidence="10 13" type="primary">tmk</name>
    <name evidence="12" type="ORF">JN03_0345</name>
    <name evidence="13" type="ORF">NMG93_02540</name>
</gene>
<name>A0A063YI57_9BACT</name>
<dbReference type="Gene3D" id="3.40.50.300">
    <property type="entry name" value="P-loop containing nucleotide triphosphate hydrolases"/>
    <property type="match status" value="1"/>
</dbReference>
<comment type="catalytic activity">
    <reaction evidence="9 10">
        <text>dTMP + ATP = dTDP + ADP</text>
        <dbReference type="Rhea" id="RHEA:13517"/>
        <dbReference type="ChEBI" id="CHEBI:30616"/>
        <dbReference type="ChEBI" id="CHEBI:58369"/>
        <dbReference type="ChEBI" id="CHEBI:63528"/>
        <dbReference type="ChEBI" id="CHEBI:456216"/>
        <dbReference type="EC" id="2.7.4.9"/>
    </reaction>
</comment>
<dbReference type="GeneID" id="75105355"/>
<evidence type="ECO:0000256" key="4">
    <source>
        <dbReference type="ARBA" id="ARBA00022679"/>
    </source>
</evidence>
<dbReference type="GO" id="GO:0006227">
    <property type="term" value="P:dUDP biosynthetic process"/>
    <property type="evidence" value="ECO:0007669"/>
    <property type="project" value="TreeGrafter"/>
</dbReference>
<comment type="function">
    <text evidence="10">Phosphorylation of dTMP to form dTDP in both de novo and salvage pathways of dTTP synthesis.</text>
</comment>